<evidence type="ECO:0000313" key="13">
    <source>
        <dbReference type="Proteomes" id="UP001209878"/>
    </source>
</evidence>
<evidence type="ECO:0000256" key="4">
    <source>
        <dbReference type="ARBA" id="ARBA00022692"/>
    </source>
</evidence>
<organism evidence="12 13">
    <name type="scientific">Ridgeia piscesae</name>
    <name type="common">Tubeworm</name>
    <dbReference type="NCBI Taxonomy" id="27915"/>
    <lineage>
        <taxon>Eukaryota</taxon>
        <taxon>Metazoa</taxon>
        <taxon>Spiralia</taxon>
        <taxon>Lophotrochozoa</taxon>
        <taxon>Annelida</taxon>
        <taxon>Polychaeta</taxon>
        <taxon>Sedentaria</taxon>
        <taxon>Canalipalpata</taxon>
        <taxon>Sabellida</taxon>
        <taxon>Siboglinidae</taxon>
        <taxon>Ridgeia</taxon>
    </lineage>
</organism>
<comment type="caution">
    <text evidence="12">The sequence shown here is derived from an EMBL/GenBank/DDBJ whole genome shotgun (WGS) entry which is preliminary data.</text>
</comment>
<comment type="subcellular location">
    <subcellularLocation>
        <location evidence="1">Membrane</location>
        <topology evidence="1">Multi-pass membrane protein</topology>
    </subcellularLocation>
</comment>
<evidence type="ECO:0000256" key="9">
    <source>
        <dbReference type="ARBA" id="ARBA00023201"/>
    </source>
</evidence>
<dbReference type="EMBL" id="JAODUO010002073">
    <property type="protein sequence ID" value="KAK2155432.1"/>
    <property type="molecule type" value="Genomic_DNA"/>
</dbReference>
<name>A0AAD9JMI3_RIDPI</name>
<protein>
    <submittedName>
        <fullName evidence="12">Uncharacterized protein</fullName>
    </submittedName>
</protein>
<proteinExistence type="inferred from homology"/>
<sequence>MLDVLLQHRHLKEDMIASWRGMPCSHEDFELTVTDAGICYTFNAQLNNNSKVNATGVKNGLQLIVNVEQYEYTKGPRNAVGLKLLLHHQDDVPLVQDFGDNVPVGMHTFVGVTVSKESNLPLPYGDCMKHGKLRYFDRYSQAACYRECITDFVVAMCGCRDFYMPPFNTDVSSVCSLSQYTTCLLPAIAVVEHIFKSSFFSESFNTNLTASCVCPPACDIVHYKSSMSYATANENTQSQLDVSEEFLKRVSEHLNKSIDTQECTLSARRRANIEEANRIFNGLPQRSDRRLSYASTQQSLILTDVTIDNYVIIMKYGLYKMHDIIKNDFSTGWGEMNLYECTSGSFELFTILRDSTNEIHLESWRAALRLRLEEKLVCSKKAAADLERLHESYINLRPLTNYTATPNGSYDALYRTAELFRQTTEINQTYTRLTEHTKNYIESINGLLRIWKADDHEVNISYIYTNCTNGFWQASADYDRDLKLYESLVIRQPLQRISNSIRYFENYKASVYPSGWHGYLNYYQKYHRSSFIIYFQFRLIKRKLTPYINNLMKGISASKLSYARMLTSDKSTKLFDDYNTKIIPKSHALISKAAFNSEELSSVLCNMIIDASKDPLLKAFFAKLYDRYNTTAPSDRIVMSDYFKLRRNTLDMKLVRGDIVSGWKACVTDLDIPLKQLRNTILGNLTSFKDMMNNVESFLQTTRLDGRFFR</sequence>
<keyword evidence="6" id="KW-0915">Sodium</keyword>
<dbReference type="Pfam" id="PF00858">
    <property type="entry name" value="ASC"/>
    <property type="match status" value="1"/>
</dbReference>
<dbReference type="GO" id="GO:0005886">
    <property type="term" value="C:plasma membrane"/>
    <property type="evidence" value="ECO:0007669"/>
    <property type="project" value="TreeGrafter"/>
</dbReference>
<comment type="similarity">
    <text evidence="11">Belongs to the amiloride-sensitive sodium channel (TC 1.A.6) family.</text>
</comment>
<dbReference type="AlphaFoldDB" id="A0AAD9JMI3"/>
<dbReference type="InterPro" id="IPR001873">
    <property type="entry name" value="ENaC"/>
</dbReference>
<keyword evidence="7 11" id="KW-0406">Ion transport</keyword>
<dbReference type="PANTHER" id="PTHR11690">
    <property type="entry name" value="AMILORIDE-SENSITIVE SODIUM CHANNEL-RELATED"/>
    <property type="match status" value="1"/>
</dbReference>
<keyword evidence="9 11" id="KW-0739">Sodium transport</keyword>
<evidence type="ECO:0000256" key="3">
    <source>
        <dbReference type="ARBA" id="ARBA00022461"/>
    </source>
</evidence>
<keyword evidence="4 11" id="KW-0812">Transmembrane</keyword>
<keyword evidence="5" id="KW-1133">Transmembrane helix</keyword>
<dbReference type="PRINTS" id="PR01078">
    <property type="entry name" value="AMINACHANNEL"/>
</dbReference>
<evidence type="ECO:0000256" key="5">
    <source>
        <dbReference type="ARBA" id="ARBA00022989"/>
    </source>
</evidence>
<evidence type="ECO:0000256" key="7">
    <source>
        <dbReference type="ARBA" id="ARBA00023065"/>
    </source>
</evidence>
<dbReference type="Proteomes" id="UP001209878">
    <property type="component" value="Unassembled WGS sequence"/>
</dbReference>
<evidence type="ECO:0000256" key="10">
    <source>
        <dbReference type="ARBA" id="ARBA00023303"/>
    </source>
</evidence>
<keyword evidence="10 11" id="KW-0407">Ion channel</keyword>
<evidence type="ECO:0000256" key="11">
    <source>
        <dbReference type="RuleBase" id="RU000679"/>
    </source>
</evidence>
<reference evidence="12" key="1">
    <citation type="journal article" date="2023" name="Mol. Biol. Evol.">
        <title>Third-Generation Sequencing Reveals the Adaptive Role of the Epigenome in Three Deep-Sea Polychaetes.</title>
        <authorList>
            <person name="Perez M."/>
            <person name="Aroh O."/>
            <person name="Sun Y."/>
            <person name="Lan Y."/>
            <person name="Juniper S.K."/>
            <person name="Young C.R."/>
            <person name="Angers B."/>
            <person name="Qian P.Y."/>
        </authorList>
    </citation>
    <scope>NUCLEOTIDE SEQUENCE</scope>
    <source>
        <strain evidence="12">R07B-5</strain>
    </source>
</reference>
<evidence type="ECO:0000256" key="6">
    <source>
        <dbReference type="ARBA" id="ARBA00023053"/>
    </source>
</evidence>
<evidence type="ECO:0000256" key="8">
    <source>
        <dbReference type="ARBA" id="ARBA00023136"/>
    </source>
</evidence>
<evidence type="ECO:0000256" key="2">
    <source>
        <dbReference type="ARBA" id="ARBA00022448"/>
    </source>
</evidence>
<keyword evidence="2 11" id="KW-0813">Transport</keyword>
<evidence type="ECO:0000256" key="1">
    <source>
        <dbReference type="ARBA" id="ARBA00004141"/>
    </source>
</evidence>
<gene>
    <name evidence="12" type="ORF">NP493_2074g00007</name>
</gene>
<keyword evidence="13" id="KW-1185">Reference proteome</keyword>
<evidence type="ECO:0000313" key="12">
    <source>
        <dbReference type="EMBL" id="KAK2155432.1"/>
    </source>
</evidence>
<dbReference type="Gene3D" id="2.60.470.10">
    <property type="entry name" value="Acid-sensing ion channels like domains"/>
    <property type="match status" value="1"/>
</dbReference>
<keyword evidence="8" id="KW-0472">Membrane</keyword>
<keyword evidence="3 11" id="KW-0894">Sodium channel</keyword>
<dbReference type="GO" id="GO:0015280">
    <property type="term" value="F:ligand-gated sodium channel activity"/>
    <property type="evidence" value="ECO:0007669"/>
    <property type="project" value="TreeGrafter"/>
</dbReference>
<accession>A0AAD9JMI3</accession>